<dbReference type="Pfam" id="PF00691">
    <property type="entry name" value="OmpA"/>
    <property type="match status" value="1"/>
</dbReference>
<keyword evidence="4" id="KW-0812">Transmembrane</keyword>
<evidence type="ECO:0000256" key="3">
    <source>
        <dbReference type="ARBA" id="ARBA00022475"/>
    </source>
</evidence>
<dbReference type="STRING" id="1123397.SAMN05660831_01969"/>
<evidence type="ECO:0000256" key="5">
    <source>
        <dbReference type="ARBA" id="ARBA00022989"/>
    </source>
</evidence>
<dbReference type="Gene3D" id="3.30.1330.60">
    <property type="entry name" value="OmpA-like domain"/>
    <property type="match status" value="1"/>
</dbReference>
<dbReference type="PROSITE" id="PS51123">
    <property type="entry name" value="OMPA_2"/>
    <property type="match status" value="1"/>
</dbReference>
<evidence type="ECO:0000313" key="10">
    <source>
        <dbReference type="EMBL" id="SFD60689.1"/>
    </source>
</evidence>
<evidence type="ECO:0000313" key="11">
    <source>
        <dbReference type="Proteomes" id="UP000198611"/>
    </source>
</evidence>
<dbReference type="RefSeq" id="WP_093428594.1">
    <property type="nucleotide sequence ID" value="NZ_FOMJ01000006.1"/>
</dbReference>
<evidence type="ECO:0000256" key="1">
    <source>
        <dbReference type="ARBA" id="ARBA00004162"/>
    </source>
</evidence>
<dbReference type="GO" id="GO:0005886">
    <property type="term" value="C:plasma membrane"/>
    <property type="evidence" value="ECO:0007669"/>
    <property type="project" value="UniProtKB-SubCell"/>
</dbReference>
<feature type="domain" description="OmpA-like" evidence="9">
    <location>
        <begin position="170"/>
        <end position="290"/>
    </location>
</feature>
<name>A0A1I1TQ76_9GAMM</name>
<protein>
    <submittedName>
        <fullName evidence="10">Chemotaxis protein MotB</fullName>
    </submittedName>
</protein>
<sequence>MAESGGSLGDMVGGDEGGGQRPQDHSGGHSGGQQPPQGRGGNGRRKLRSAQGGMEPANSNTDDDQAWMQTYLDVITLMLTLFVMLLAYANFDQAGFGEVAESLEGAVSRPQIVPQPIGETVGDKPGAIVGDQRPVDGREADESPTERTREFLQEMRESGMLERVEVAFNEGRITLRLDDKLLFDTGGSRLNPGGNDLIGDLVPILEATGRSISVEGHTDNRPIRSDRYNSNWDLSAARAVEVVNFLEGQGIPREQMRAVGYADTRPIADNDTAEGRARNRRVAIVLQTERLDAAEEEGSTTVEELEHGEMPEGLGGSSQ</sequence>
<dbReference type="SUPFAM" id="SSF103088">
    <property type="entry name" value="OmpA-like"/>
    <property type="match status" value="1"/>
</dbReference>
<dbReference type="InterPro" id="IPR050330">
    <property type="entry name" value="Bact_OuterMem_StrucFunc"/>
</dbReference>
<feature type="region of interest" description="Disordered" evidence="8">
    <location>
        <begin position="115"/>
        <end position="145"/>
    </location>
</feature>
<organism evidence="10 11">
    <name type="scientific">Thiohalospira halophila DSM 15071</name>
    <dbReference type="NCBI Taxonomy" id="1123397"/>
    <lineage>
        <taxon>Bacteria</taxon>
        <taxon>Pseudomonadati</taxon>
        <taxon>Pseudomonadota</taxon>
        <taxon>Gammaproteobacteria</taxon>
        <taxon>Thiohalospirales</taxon>
        <taxon>Thiohalospiraceae</taxon>
        <taxon>Thiohalospira</taxon>
    </lineage>
</organism>
<gene>
    <name evidence="10" type="ORF">SAMN05660831_01969</name>
</gene>
<accession>A0A1I1TQ76</accession>
<dbReference type="Proteomes" id="UP000198611">
    <property type="component" value="Unassembled WGS sequence"/>
</dbReference>
<dbReference type="AlphaFoldDB" id="A0A1I1TQ76"/>
<dbReference type="InterPro" id="IPR036737">
    <property type="entry name" value="OmpA-like_sf"/>
</dbReference>
<evidence type="ECO:0000256" key="2">
    <source>
        <dbReference type="ARBA" id="ARBA00008914"/>
    </source>
</evidence>
<evidence type="ECO:0000256" key="6">
    <source>
        <dbReference type="ARBA" id="ARBA00023136"/>
    </source>
</evidence>
<dbReference type="Pfam" id="PF13677">
    <property type="entry name" value="MotB_plug"/>
    <property type="match status" value="1"/>
</dbReference>
<keyword evidence="6 7" id="KW-0472">Membrane</keyword>
<comment type="similarity">
    <text evidence="2">Belongs to the MotB family.</text>
</comment>
<feature type="region of interest" description="Disordered" evidence="8">
    <location>
        <begin position="1"/>
        <end position="63"/>
    </location>
</feature>
<feature type="region of interest" description="Disordered" evidence="8">
    <location>
        <begin position="291"/>
        <end position="319"/>
    </location>
</feature>
<evidence type="ECO:0000256" key="8">
    <source>
        <dbReference type="SAM" id="MobiDB-lite"/>
    </source>
</evidence>
<dbReference type="PANTHER" id="PTHR30329:SF21">
    <property type="entry name" value="LIPOPROTEIN YIAD-RELATED"/>
    <property type="match status" value="1"/>
</dbReference>
<dbReference type="EMBL" id="FOMJ01000006">
    <property type="protein sequence ID" value="SFD60689.1"/>
    <property type="molecule type" value="Genomic_DNA"/>
</dbReference>
<keyword evidence="5" id="KW-1133">Transmembrane helix</keyword>
<feature type="compositionally biased region" description="Basic and acidic residues" evidence="8">
    <location>
        <begin position="133"/>
        <end position="145"/>
    </location>
</feature>
<dbReference type="InterPro" id="IPR025713">
    <property type="entry name" value="MotB-like_N_dom"/>
</dbReference>
<evidence type="ECO:0000256" key="7">
    <source>
        <dbReference type="PROSITE-ProRule" id="PRU00473"/>
    </source>
</evidence>
<dbReference type="OrthoDB" id="9815217at2"/>
<dbReference type="InterPro" id="IPR006665">
    <property type="entry name" value="OmpA-like"/>
</dbReference>
<dbReference type="PANTHER" id="PTHR30329">
    <property type="entry name" value="STATOR ELEMENT OF FLAGELLAR MOTOR COMPLEX"/>
    <property type="match status" value="1"/>
</dbReference>
<evidence type="ECO:0000256" key="4">
    <source>
        <dbReference type="ARBA" id="ARBA00022692"/>
    </source>
</evidence>
<feature type="compositionally biased region" description="Gly residues" evidence="8">
    <location>
        <begin position="1"/>
        <end position="20"/>
    </location>
</feature>
<proteinExistence type="inferred from homology"/>
<dbReference type="CDD" id="cd07185">
    <property type="entry name" value="OmpA_C-like"/>
    <property type="match status" value="1"/>
</dbReference>
<keyword evidence="11" id="KW-1185">Reference proteome</keyword>
<reference evidence="10 11" key="1">
    <citation type="submission" date="2016-10" db="EMBL/GenBank/DDBJ databases">
        <authorList>
            <person name="de Groot N.N."/>
        </authorList>
    </citation>
    <scope>NUCLEOTIDE SEQUENCE [LARGE SCALE GENOMIC DNA]</scope>
    <source>
        <strain evidence="10 11">HL3</strain>
    </source>
</reference>
<evidence type="ECO:0000259" key="9">
    <source>
        <dbReference type="PROSITE" id="PS51123"/>
    </source>
</evidence>
<comment type="subcellular location">
    <subcellularLocation>
        <location evidence="1">Cell membrane</location>
        <topology evidence="1">Single-pass membrane protein</topology>
    </subcellularLocation>
</comment>
<keyword evidence="3" id="KW-1003">Cell membrane</keyword>